<organism evidence="1 2">
    <name type="scientific">Candidatus Berkelbacteria bacterium Licking1014_85</name>
    <dbReference type="NCBI Taxonomy" id="2017148"/>
    <lineage>
        <taxon>Bacteria</taxon>
        <taxon>Candidatus Berkelbacteria</taxon>
    </lineage>
</organism>
<comment type="caution">
    <text evidence="1">The sequence shown here is derived from an EMBL/GenBank/DDBJ whole genome shotgun (WGS) entry which is preliminary data.</text>
</comment>
<accession>A0A554LM14</accession>
<evidence type="ECO:0000313" key="2">
    <source>
        <dbReference type="Proteomes" id="UP000315589"/>
    </source>
</evidence>
<dbReference type="Proteomes" id="UP000315589">
    <property type="component" value="Unassembled WGS sequence"/>
</dbReference>
<proteinExistence type="predicted"/>
<dbReference type="AlphaFoldDB" id="A0A554LM14"/>
<dbReference type="EMBL" id="VMGI01000007">
    <property type="protein sequence ID" value="TSC93902.1"/>
    <property type="molecule type" value="Genomic_DNA"/>
</dbReference>
<name>A0A554LM14_9BACT</name>
<sequence length="138" mass="15750">MVSISVILNLSNKSDQEEKKMNKGEKRRILSKELIGRLYRVEVGEVSKPWYFYGSSEDCLRIQFSNSDSSSFLFCGSSSIKPPIRLGSVIPRVYFGSMESRHRSMDPDPPRRIVTRINEITSQTLSDYPDCKLSLIGH</sequence>
<reference evidence="1 2" key="1">
    <citation type="submission" date="2017-07" db="EMBL/GenBank/DDBJ databases">
        <title>Mechanisms for carbon and nitrogen cycling indicate functional differentiation within the Candidate Phyla Radiation.</title>
        <authorList>
            <person name="Danczak R.E."/>
            <person name="Johnston M.D."/>
            <person name="Kenah C."/>
            <person name="Slattery M."/>
            <person name="Wrighton K.C."/>
            <person name="Wilkins M.J."/>
        </authorList>
    </citation>
    <scope>NUCLEOTIDE SEQUENCE [LARGE SCALE GENOMIC DNA]</scope>
    <source>
        <strain evidence="1">Licking1014_85</strain>
    </source>
</reference>
<gene>
    <name evidence="1" type="ORF">CEN91_71</name>
</gene>
<evidence type="ECO:0000313" key="1">
    <source>
        <dbReference type="EMBL" id="TSC93902.1"/>
    </source>
</evidence>
<protein>
    <submittedName>
        <fullName evidence="1">Uncharacterized protein</fullName>
    </submittedName>
</protein>